<keyword evidence="2 6" id="KW-0812">Transmembrane</keyword>
<organism evidence="8 9">
    <name type="scientific">Streptomyces hydrogenans</name>
    <dbReference type="NCBI Taxonomy" id="1873719"/>
    <lineage>
        <taxon>Bacteria</taxon>
        <taxon>Bacillati</taxon>
        <taxon>Actinomycetota</taxon>
        <taxon>Actinomycetes</taxon>
        <taxon>Kitasatosporales</taxon>
        <taxon>Streptomycetaceae</taxon>
        <taxon>Streptomyces</taxon>
    </lineage>
</organism>
<proteinExistence type="predicted"/>
<feature type="domain" description="ABC-2 type transporter transmembrane" evidence="7">
    <location>
        <begin position="24"/>
        <end position="150"/>
    </location>
</feature>
<dbReference type="Proteomes" id="UP001052739">
    <property type="component" value="Unassembled WGS sequence"/>
</dbReference>
<gene>
    <name evidence="8" type="ORF">Shyd_56920</name>
</gene>
<feature type="transmembrane region" description="Helical" evidence="6">
    <location>
        <begin position="21"/>
        <end position="43"/>
    </location>
</feature>
<accession>A0ABQ3PH24</accession>
<evidence type="ECO:0000256" key="2">
    <source>
        <dbReference type="ARBA" id="ARBA00022692"/>
    </source>
</evidence>
<feature type="compositionally biased region" description="Low complexity" evidence="5">
    <location>
        <begin position="168"/>
        <end position="179"/>
    </location>
</feature>
<evidence type="ECO:0000259" key="7">
    <source>
        <dbReference type="Pfam" id="PF12698"/>
    </source>
</evidence>
<dbReference type="PANTHER" id="PTHR43077:SF10">
    <property type="entry name" value="TRANSPORT PERMEASE PROTEIN"/>
    <property type="match status" value="1"/>
</dbReference>
<keyword evidence="4 6" id="KW-0472">Membrane</keyword>
<sequence length="210" mass="22892">MRSPKLAALELRRFGRGKLPRAALVAVLLLPLLYGALYLYSFWDPYSRLDRLPVALVNEDRGATADGKRITAGADLTEGLLDNGTFEWHQVGDAEAREGVEDGTYYLSLTVPADFSERIASSSGDSPETGALRVRTNDSNNYIVGQISRTVFSPRCAPPPPPSPPGPSSTRSSSPSPTSTRPPPRPPRARPTSRRAWTRPRRGPRTSPRA</sequence>
<evidence type="ECO:0000256" key="4">
    <source>
        <dbReference type="ARBA" id="ARBA00023136"/>
    </source>
</evidence>
<feature type="region of interest" description="Disordered" evidence="5">
    <location>
        <begin position="150"/>
        <end position="210"/>
    </location>
</feature>
<dbReference type="Pfam" id="PF12698">
    <property type="entry name" value="ABC2_membrane_3"/>
    <property type="match status" value="1"/>
</dbReference>
<comment type="caution">
    <text evidence="8">The sequence shown here is derived from an EMBL/GenBank/DDBJ whole genome shotgun (WGS) entry which is preliminary data.</text>
</comment>
<dbReference type="InterPro" id="IPR017500">
    <property type="entry name" value="Phage_infect_YhgE_N"/>
</dbReference>
<evidence type="ECO:0000313" key="8">
    <source>
        <dbReference type="EMBL" id="GHI24321.1"/>
    </source>
</evidence>
<dbReference type="InterPro" id="IPR013525">
    <property type="entry name" value="ABC2_TM"/>
</dbReference>
<evidence type="ECO:0000256" key="6">
    <source>
        <dbReference type="SAM" id="Phobius"/>
    </source>
</evidence>
<dbReference type="Gene3D" id="3.40.1710.10">
    <property type="entry name" value="abc type-2 transporter like domain"/>
    <property type="match status" value="1"/>
</dbReference>
<evidence type="ECO:0000256" key="3">
    <source>
        <dbReference type="ARBA" id="ARBA00022989"/>
    </source>
</evidence>
<feature type="compositionally biased region" description="Pro residues" evidence="5">
    <location>
        <begin position="156"/>
        <end position="167"/>
    </location>
</feature>
<evidence type="ECO:0000256" key="1">
    <source>
        <dbReference type="ARBA" id="ARBA00004141"/>
    </source>
</evidence>
<name>A0ABQ3PH24_9ACTN</name>
<feature type="compositionally biased region" description="Basic residues" evidence="5">
    <location>
        <begin position="187"/>
        <end position="204"/>
    </location>
</feature>
<dbReference type="NCBIfam" id="TIGR03061">
    <property type="entry name" value="pip_yhgE_Nterm"/>
    <property type="match status" value="1"/>
</dbReference>
<keyword evidence="9" id="KW-1185">Reference proteome</keyword>
<dbReference type="InterPro" id="IPR051328">
    <property type="entry name" value="T7SS_ABC-Transporter"/>
</dbReference>
<comment type="subcellular location">
    <subcellularLocation>
        <location evidence="1">Membrane</location>
        <topology evidence="1">Multi-pass membrane protein</topology>
    </subcellularLocation>
</comment>
<dbReference type="EMBL" id="BNDW01000051">
    <property type="protein sequence ID" value="GHI24321.1"/>
    <property type="molecule type" value="Genomic_DNA"/>
</dbReference>
<reference evidence="8" key="1">
    <citation type="submission" date="2024-05" db="EMBL/GenBank/DDBJ databases">
        <title>Whole genome shotgun sequence of Streptomyces hydrogenans NBRC 13475.</title>
        <authorList>
            <person name="Komaki H."/>
            <person name="Tamura T."/>
        </authorList>
    </citation>
    <scope>NUCLEOTIDE SEQUENCE</scope>
    <source>
        <strain evidence="8">NBRC 13475</strain>
    </source>
</reference>
<protein>
    <recommendedName>
        <fullName evidence="7">ABC-2 type transporter transmembrane domain-containing protein</fullName>
    </recommendedName>
</protein>
<dbReference type="PANTHER" id="PTHR43077">
    <property type="entry name" value="TRANSPORT PERMEASE YVFS-RELATED"/>
    <property type="match status" value="1"/>
</dbReference>
<keyword evidence="3 6" id="KW-1133">Transmembrane helix</keyword>
<feature type="region of interest" description="Disordered" evidence="5">
    <location>
        <begin position="118"/>
        <end position="137"/>
    </location>
</feature>
<evidence type="ECO:0000256" key="5">
    <source>
        <dbReference type="SAM" id="MobiDB-lite"/>
    </source>
</evidence>
<evidence type="ECO:0000313" key="9">
    <source>
        <dbReference type="Proteomes" id="UP001052739"/>
    </source>
</evidence>